<dbReference type="EMBL" id="CP072788">
    <property type="protein sequence ID" value="QTR03896.1"/>
    <property type="molecule type" value="Genomic_DNA"/>
</dbReference>
<name>A0A8T8HZJ3_9PSEU</name>
<feature type="non-terminal residue" evidence="2">
    <location>
        <position position="79"/>
    </location>
</feature>
<sequence length="79" mass="7503">MSAHRTRGLLRAAALLAVGTTPLLAGAASAAGQPLESLDGPLGDAASVDADVSRSATDLLGAPVAGADPLGADLLSGKA</sequence>
<organism evidence="2 3">
    <name type="scientific">Saccharothrix algeriensis</name>
    <dbReference type="NCBI Taxonomy" id="173560"/>
    <lineage>
        <taxon>Bacteria</taxon>
        <taxon>Bacillati</taxon>
        <taxon>Actinomycetota</taxon>
        <taxon>Actinomycetes</taxon>
        <taxon>Pseudonocardiales</taxon>
        <taxon>Pseudonocardiaceae</taxon>
        <taxon>Saccharothrix</taxon>
    </lineage>
</organism>
<feature type="chain" id="PRO_5039694870" description="ATP-binding protein" evidence="1">
    <location>
        <begin position="28"/>
        <end position="79"/>
    </location>
</feature>
<proteinExistence type="predicted"/>
<dbReference type="Proteomes" id="UP000671828">
    <property type="component" value="Chromosome"/>
</dbReference>
<evidence type="ECO:0000313" key="2">
    <source>
        <dbReference type="EMBL" id="QTR03896.1"/>
    </source>
</evidence>
<protein>
    <recommendedName>
        <fullName evidence="4">ATP-binding protein</fullName>
    </recommendedName>
</protein>
<evidence type="ECO:0008006" key="4">
    <source>
        <dbReference type="Google" id="ProtNLM"/>
    </source>
</evidence>
<evidence type="ECO:0000256" key="1">
    <source>
        <dbReference type="SAM" id="SignalP"/>
    </source>
</evidence>
<feature type="signal peptide" evidence="1">
    <location>
        <begin position="1"/>
        <end position="27"/>
    </location>
</feature>
<reference evidence="2" key="1">
    <citation type="submission" date="2021-04" db="EMBL/GenBank/DDBJ databases">
        <title>Saccharothrix algeriensis WGS.</title>
        <authorList>
            <person name="Stuskova K."/>
            <person name="Hakalova E."/>
            <person name="Tebbal A.B."/>
            <person name="Eichmeier A."/>
        </authorList>
    </citation>
    <scope>NUCLEOTIDE SEQUENCE</scope>
    <source>
        <strain evidence="2">NRRL B-24137</strain>
    </source>
</reference>
<accession>A0A8T8HZJ3</accession>
<dbReference type="AlphaFoldDB" id="A0A8T8HZJ3"/>
<keyword evidence="1" id="KW-0732">Signal</keyword>
<evidence type="ECO:0000313" key="3">
    <source>
        <dbReference type="Proteomes" id="UP000671828"/>
    </source>
</evidence>
<gene>
    <name evidence="2" type="ORF">J7S33_02375</name>
</gene>